<evidence type="ECO:0000313" key="1">
    <source>
        <dbReference type="EMBL" id="AHC27970.1"/>
    </source>
</evidence>
<protein>
    <submittedName>
        <fullName evidence="1">Uncharacterized protein</fullName>
    </submittedName>
</protein>
<reference evidence="1 2" key="1">
    <citation type="journal article" date="2014" name="Genome Announc.">
        <title>Complete Genome Sequence of Sterol-Transforming Mycobacterium neoaurum Strain VKM Ac-1815D.</title>
        <authorList>
            <person name="Shtratnikova V.Y."/>
            <person name="Bragin E.Y."/>
            <person name="Dovbnya D.V."/>
            <person name="Pekov Y.A."/>
            <person name="Schelkunov M.I."/>
            <person name="Strizhov N."/>
            <person name="Ivashina T.V."/>
            <person name="Ashapkin V.V."/>
            <person name="Donova M.V."/>
        </authorList>
    </citation>
    <scope>NUCLEOTIDE SEQUENCE [LARGE SCALE GENOMIC DNA]</scope>
    <source>
        <strain evidence="1 2">VKM Ac-1815D</strain>
    </source>
</reference>
<gene>
    <name evidence="1" type="ORF">D174_16255</name>
</gene>
<name>V5XHQ1_MYCNE</name>
<keyword evidence="2" id="KW-1185">Reference proteome</keyword>
<dbReference type="AlphaFoldDB" id="V5XHQ1"/>
<dbReference type="EMBL" id="CP006936">
    <property type="protein sequence ID" value="AHC27970.1"/>
    <property type="molecule type" value="Genomic_DNA"/>
</dbReference>
<sequence length="117" mass="13157">MEHGDPPERLAAVQRRLEVVADGGSQALLVGDIQLDLAYVVDGIHGHRLENRVVQPEWHGDYSPAQWRIVLDTFPNTLRDSSSGDRPRIVRRVVDRQPAIVRFRAGSLGSEKLRIQT</sequence>
<organism evidence="1 2">
    <name type="scientific">Mycolicibacterium neoaurum VKM Ac-1815D</name>
    <dbReference type="NCBI Taxonomy" id="700508"/>
    <lineage>
        <taxon>Bacteria</taxon>
        <taxon>Bacillati</taxon>
        <taxon>Actinomycetota</taxon>
        <taxon>Actinomycetes</taxon>
        <taxon>Mycobacteriales</taxon>
        <taxon>Mycobacteriaceae</taxon>
        <taxon>Mycolicibacterium</taxon>
    </lineage>
</organism>
<proteinExistence type="predicted"/>
<dbReference type="Proteomes" id="UP000018763">
    <property type="component" value="Chromosome"/>
</dbReference>
<evidence type="ECO:0000313" key="2">
    <source>
        <dbReference type="Proteomes" id="UP000018763"/>
    </source>
</evidence>
<accession>V5XHQ1</accession>